<dbReference type="InterPro" id="IPR043502">
    <property type="entry name" value="DNA/RNA_pol_sf"/>
</dbReference>
<dbReference type="EC" id="2.7.7.7" evidence="2 15"/>
<dbReference type="SMART" id="SM00474">
    <property type="entry name" value="35EXOc"/>
    <property type="match status" value="1"/>
</dbReference>
<dbReference type="PROSITE" id="PS00447">
    <property type="entry name" value="DNA_POLYMERASE_A"/>
    <property type="match status" value="1"/>
</dbReference>
<evidence type="ECO:0000256" key="14">
    <source>
        <dbReference type="ARBA" id="ARBA00049244"/>
    </source>
</evidence>
<dbReference type="Pfam" id="PF00476">
    <property type="entry name" value="DNA_pol_A"/>
    <property type="match status" value="1"/>
</dbReference>
<evidence type="ECO:0000256" key="6">
    <source>
        <dbReference type="ARBA" id="ARBA00022705"/>
    </source>
</evidence>
<evidence type="ECO:0000313" key="20">
    <source>
        <dbReference type="Proteomes" id="UP000177407"/>
    </source>
</evidence>
<evidence type="ECO:0000256" key="9">
    <source>
        <dbReference type="ARBA" id="ARBA00022801"/>
    </source>
</evidence>
<dbReference type="SMART" id="SM00482">
    <property type="entry name" value="POLAc"/>
    <property type="match status" value="1"/>
</dbReference>
<sequence>MISTQDKNEYNDFLKKLAKERAFVFNINSSFSDEKIVGISFCLNGAETFYLPIDKKSLAKLKPIFENRKIEKWGHDLKQSIKLLAQNGINVQSITFDTAIASYLLNPGARNYNLETLASTKLQKDFPLPEKNASSEDLLEYSRQSAMIIWQLKEALLPELEEVNLLKLFKEIELPLLPVLAEIENNGVKINSAILNNASKKVTIILDELAKKIYKMAGEEFNLDSPIQLRKILFEKLGIKTQGLSKGKTGVSTSAGDLQKLKKAHPIAGEMLQYRELAKLNSTYLEALPKLIDKKTGRIHADFNQIVTSTGRLSSSNPNLQNIPTKGEFGKVIREAFIAPAGTKILAADYAHIELRIIASLADDEEMIRAFKNGEDIHSQTASKIWGIDLKDVTPEIRRAAKTINFGVTYGMGAKGLAESAEISITEAREFIQKYFEVYEGVSNFLRETREKAYDLGYVETIFGRKRYLPEIFSPIPMVKAEAERMAINMPIQGTAADIIKMAMIKIHRDLPKVSPRSKIILQVHDELVFEVPEKDLEKVAKLVKDTMEKIIKLKVPIIAEIKVGNSWGELKKQLKV</sequence>
<dbReference type="FunFam" id="1.20.1060.10:FF:000001">
    <property type="entry name" value="DNA polymerase I"/>
    <property type="match status" value="1"/>
</dbReference>
<dbReference type="GO" id="GO:0006261">
    <property type="term" value="P:DNA-templated DNA replication"/>
    <property type="evidence" value="ECO:0007669"/>
    <property type="project" value="UniProtKB-UniRule"/>
</dbReference>
<dbReference type="SUPFAM" id="SSF53098">
    <property type="entry name" value="Ribonuclease H-like"/>
    <property type="match status" value="1"/>
</dbReference>
<comment type="catalytic activity">
    <reaction evidence="14 16">
        <text>DNA(n) + a 2'-deoxyribonucleoside 5'-triphosphate = DNA(n+1) + diphosphate</text>
        <dbReference type="Rhea" id="RHEA:22508"/>
        <dbReference type="Rhea" id="RHEA-COMP:17339"/>
        <dbReference type="Rhea" id="RHEA-COMP:17340"/>
        <dbReference type="ChEBI" id="CHEBI:33019"/>
        <dbReference type="ChEBI" id="CHEBI:61560"/>
        <dbReference type="ChEBI" id="CHEBI:173112"/>
        <dbReference type="EC" id="2.7.7.7"/>
    </reaction>
</comment>
<evidence type="ECO:0000256" key="4">
    <source>
        <dbReference type="ARBA" id="ARBA00022679"/>
    </source>
</evidence>
<evidence type="ECO:0000256" key="5">
    <source>
        <dbReference type="ARBA" id="ARBA00022695"/>
    </source>
</evidence>
<dbReference type="InterPro" id="IPR019760">
    <property type="entry name" value="DNA-dir_DNA_pol_A_CS"/>
</dbReference>
<keyword evidence="6 16" id="KW-0235">DNA replication</keyword>
<protein>
    <recommendedName>
        <fullName evidence="3 15">DNA polymerase I</fullName>
        <ecNumber evidence="2 15">2.7.7.7</ecNumber>
    </recommendedName>
</protein>
<evidence type="ECO:0000256" key="2">
    <source>
        <dbReference type="ARBA" id="ARBA00012417"/>
    </source>
</evidence>
<evidence type="ECO:0000256" key="7">
    <source>
        <dbReference type="ARBA" id="ARBA00022722"/>
    </source>
</evidence>
<feature type="domain" description="3'-5' exonuclease" evidence="17">
    <location>
        <begin position="1"/>
        <end position="161"/>
    </location>
</feature>
<dbReference type="GO" id="GO:0006302">
    <property type="term" value="P:double-strand break repair"/>
    <property type="evidence" value="ECO:0007669"/>
    <property type="project" value="TreeGrafter"/>
</dbReference>
<evidence type="ECO:0000313" key="19">
    <source>
        <dbReference type="EMBL" id="OGF21409.1"/>
    </source>
</evidence>
<comment type="caution">
    <text evidence="19">The sequence shown here is derived from an EMBL/GenBank/DDBJ whole genome shotgun (WGS) entry which is preliminary data.</text>
</comment>
<evidence type="ECO:0000256" key="1">
    <source>
        <dbReference type="ARBA" id="ARBA00007705"/>
    </source>
</evidence>
<dbReference type="PANTHER" id="PTHR10133">
    <property type="entry name" value="DNA POLYMERASE I"/>
    <property type="match status" value="1"/>
</dbReference>
<keyword evidence="12 16" id="KW-0238">DNA-binding</keyword>
<keyword evidence="4 16" id="KW-0808">Transferase</keyword>
<dbReference type="GO" id="GO:0003887">
    <property type="term" value="F:DNA-directed DNA polymerase activity"/>
    <property type="evidence" value="ECO:0007669"/>
    <property type="project" value="UniProtKB-UniRule"/>
</dbReference>
<keyword evidence="11 16" id="KW-0239">DNA-directed DNA polymerase</keyword>
<dbReference type="GO" id="GO:0008408">
    <property type="term" value="F:3'-5' exonuclease activity"/>
    <property type="evidence" value="ECO:0007669"/>
    <property type="project" value="InterPro"/>
</dbReference>
<evidence type="ECO:0000259" key="18">
    <source>
        <dbReference type="SMART" id="SM00482"/>
    </source>
</evidence>
<evidence type="ECO:0000256" key="13">
    <source>
        <dbReference type="ARBA" id="ARBA00023204"/>
    </source>
</evidence>
<dbReference type="Gene3D" id="3.30.420.10">
    <property type="entry name" value="Ribonuclease H-like superfamily/Ribonuclease H"/>
    <property type="match status" value="1"/>
</dbReference>
<organism evidence="19 20">
    <name type="scientific">Candidatus Falkowbacteria bacterium RIFOXYA2_FULL_38_12</name>
    <dbReference type="NCBI Taxonomy" id="1797993"/>
    <lineage>
        <taxon>Bacteria</taxon>
        <taxon>Candidatus Falkowiibacteriota</taxon>
    </lineage>
</organism>
<keyword evidence="8 16" id="KW-0227">DNA damage</keyword>
<dbReference type="InterPro" id="IPR018320">
    <property type="entry name" value="DNA_polymerase_1"/>
</dbReference>
<evidence type="ECO:0000256" key="11">
    <source>
        <dbReference type="ARBA" id="ARBA00022932"/>
    </source>
</evidence>
<comment type="similarity">
    <text evidence="1 16">Belongs to the DNA polymerase type-A family.</text>
</comment>
<reference evidence="19 20" key="1">
    <citation type="journal article" date="2016" name="Nat. Commun.">
        <title>Thousands of microbial genomes shed light on interconnected biogeochemical processes in an aquifer system.</title>
        <authorList>
            <person name="Anantharaman K."/>
            <person name="Brown C.T."/>
            <person name="Hug L.A."/>
            <person name="Sharon I."/>
            <person name="Castelle C.J."/>
            <person name="Probst A.J."/>
            <person name="Thomas B.C."/>
            <person name="Singh A."/>
            <person name="Wilkins M.J."/>
            <person name="Karaoz U."/>
            <person name="Brodie E.L."/>
            <person name="Williams K.H."/>
            <person name="Hubbard S.S."/>
            <person name="Banfield J.F."/>
        </authorList>
    </citation>
    <scope>NUCLEOTIDE SEQUENCE [LARGE SCALE GENOMIC DNA]</scope>
</reference>
<accession>A0A1F5S419</accession>
<evidence type="ECO:0000256" key="16">
    <source>
        <dbReference type="RuleBase" id="RU004460"/>
    </source>
</evidence>
<dbReference type="Pfam" id="PF22619">
    <property type="entry name" value="DNA_polI_exo1"/>
    <property type="match status" value="1"/>
</dbReference>
<dbReference type="Proteomes" id="UP000177407">
    <property type="component" value="Unassembled WGS sequence"/>
</dbReference>
<dbReference type="FunFam" id="1.10.150.20:FF:000002">
    <property type="entry name" value="DNA polymerase I"/>
    <property type="match status" value="1"/>
</dbReference>
<dbReference type="PANTHER" id="PTHR10133:SF27">
    <property type="entry name" value="DNA POLYMERASE NU"/>
    <property type="match status" value="1"/>
</dbReference>
<dbReference type="InterPro" id="IPR054690">
    <property type="entry name" value="DNA_polI_exonuclease"/>
</dbReference>
<name>A0A1F5S419_9BACT</name>
<dbReference type="GO" id="GO:0003677">
    <property type="term" value="F:DNA binding"/>
    <property type="evidence" value="ECO:0007669"/>
    <property type="project" value="UniProtKB-UniRule"/>
</dbReference>
<dbReference type="InterPro" id="IPR001098">
    <property type="entry name" value="DNA-dir_DNA_pol_A_palm_dom"/>
</dbReference>
<dbReference type="PRINTS" id="PR00868">
    <property type="entry name" value="DNAPOLI"/>
</dbReference>
<keyword evidence="10" id="KW-0269">Exonuclease</keyword>
<evidence type="ECO:0000256" key="10">
    <source>
        <dbReference type="ARBA" id="ARBA00022839"/>
    </source>
</evidence>
<dbReference type="NCBIfam" id="TIGR00593">
    <property type="entry name" value="pola"/>
    <property type="match status" value="1"/>
</dbReference>
<dbReference type="InterPro" id="IPR036397">
    <property type="entry name" value="RNaseH_sf"/>
</dbReference>
<dbReference type="InterPro" id="IPR002562">
    <property type="entry name" value="3'-5'_exonuclease_dom"/>
</dbReference>
<dbReference type="Gene3D" id="1.10.150.20">
    <property type="entry name" value="5' to 3' exonuclease, C-terminal subdomain"/>
    <property type="match status" value="1"/>
</dbReference>
<dbReference type="InterPro" id="IPR012337">
    <property type="entry name" value="RNaseH-like_sf"/>
</dbReference>
<keyword evidence="9" id="KW-0378">Hydrolase</keyword>
<evidence type="ECO:0000259" key="17">
    <source>
        <dbReference type="SMART" id="SM00474"/>
    </source>
</evidence>
<keyword evidence="7" id="KW-0540">Nuclease</keyword>
<dbReference type="AlphaFoldDB" id="A0A1F5S419"/>
<keyword evidence="5 16" id="KW-0548">Nucleotidyltransferase</keyword>
<dbReference type="Gene3D" id="3.30.70.370">
    <property type="match status" value="1"/>
</dbReference>
<evidence type="ECO:0000256" key="12">
    <source>
        <dbReference type="ARBA" id="ARBA00023125"/>
    </source>
</evidence>
<dbReference type="InterPro" id="IPR002298">
    <property type="entry name" value="DNA_polymerase_A"/>
</dbReference>
<dbReference type="SUPFAM" id="SSF56672">
    <property type="entry name" value="DNA/RNA polymerases"/>
    <property type="match status" value="1"/>
</dbReference>
<evidence type="ECO:0000256" key="3">
    <source>
        <dbReference type="ARBA" id="ARBA00020311"/>
    </source>
</evidence>
<evidence type="ECO:0000256" key="15">
    <source>
        <dbReference type="NCBIfam" id="TIGR00593"/>
    </source>
</evidence>
<keyword evidence="13 16" id="KW-0234">DNA repair</keyword>
<dbReference type="Gene3D" id="1.20.1060.10">
    <property type="entry name" value="Taq DNA Polymerase, Chain T, domain 4"/>
    <property type="match status" value="1"/>
</dbReference>
<dbReference type="EMBL" id="MFGA01000006">
    <property type="protein sequence ID" value="OGF21409.1"/>
    <property type="molecule type" value="Genomic_DNA"/>
</dbReference>
<dbReference type="CDD" id="cd08637">
    <property type="entry name" value="DNA_pol_A_pol_I_C"/>
    <property type="match status" value="1"/>
</dbReference>
<evidence type="ECO:0000256" key="8">
    <source>
        <dbReference type="ARBA" id="ARBA00022763"/>
    </source>
</evidence>
<proteinExistence type="inferred from homology"/>
<dbReference type="CDD" id="cd06140">
    <property type="entry name" value="DNA_polA_I_Bacillus_like_exo"/>
    <property type="match status" value="1"/>
</dbReference>
<gene>
    <name evidence="16" type="primary">polA</name>
    <name evidence="19" type="ORF">A2257_00425</name>
</gene>
<feature type="domain" description="DNA-directed DNA polymerase family A palm" evidence="18">
    <location>
        <begin position="330"/>
        <end position="536"/>
    </location>
</feature>